<protein>
    <submittedName>
        <fullName evidence="1">Uncharacterized protein</fullName>
    </submittedName>
</protein>
<evidence type="ECO:0000313" key="2">
    <source>
        <dbReference type="Proteomes" id="UP000252770"/>
    </source>
</evidence>
<dbReference type="AlphaFoldDB" id="A0A367YUT6"/>
<evidence type="ECO:0000313" key="1">
    <source>
        <dbReference type="EMBL" id="RCK68782.1"/>
    </source>
</evidence>
<keyword evidence="2" id="KW-1185">Reference proteome</keyword>
<gene>
    <name evidence="1" type="ORF">DT076_14465</name>
</gene>
<sequence length="117" mass="12916">MSQTLKPITAAAKLGVYLPATPPEFQQGGLTREDLDALRADPPQWLVELRRNGPFPRDVVAAKLGISRSGLARAGVDDALDAEQIGALLADPPEWLIRERHTQAGVVEEKERLRRER</sequence>
<dbReference type="EMBL" id="QOUI01000009">
    <property type="protein sequence ID" value="RCK68782.1"/>
    <property type="molecule type" value="Genomic_DNA"/>
</dbReference>
<dbReference type="RefSeq" id="WP_114127406.1">
    <property type="nucleotide sequence ID" value="NZ_QOUI01000009.1"/>
</dbReference>
<organism evidence="1 2">
    <name type="scientific">Desertihabitans brevis</name>
    <dbReference type="NCBI Taxonomy" id="2268447"/>
    <lineage>
        <taxon>Bacteria</taxon>
        <taxon>Bacillati</taxon>
        <taxon>Actinomycetota</taxon>
        <taxon>Actinomycetes</taxon>
        <taxon>Propionibacteriales</taxon>
        <taxon>Propionibacteriaceae</taxon>
        <taxon>Desertihabitans</taxon>
    </lineage>
</organism>
<dbReference type="Pfam" id="PF19460">
    <property type="entry name" value="DUF5997"/>
    <property type="match status" value="1"/>
</dbReference>
<comment type="caution">
    <text evidence="1">The sequence shown here is derived from an EMBL/GenBank/DDBJ whole genome shotgun (WGS) entry which is preliminary data.</text>
</comment>
<dbReference type="InterPro" id="IPR046039">
    <property type="entry name" value="DUF5997"/>
</dbReference>
<accession>A0A367YUT6</accession>
<reference evidence="1 2" key="1">
    <citation type="submission" date="2018-07" db="EMBL/GenBank/DDBJ databases">
        <title>Desertimonas flava gen. nov. sp. nov.</title>
        <authorList>
            <person name="Liu S."/>
        </authorList>
    </citation>
    <scope>NUCLEOTIDE SEQUENCE [LARGE SCALE GENOMIC DNA]</scope>
    <source>
        <strain evidence="1 2">16Sb5-5</strain>
    </source>
</reference>
<dbReference type="Proteomes" id="UP000252770">
    <property type="component" value="Unassembled WGS sequence"/>
</dbReference>
<name>A0A367YUT6_9ACTN</name>
<proteinExistence type="predicted"/>